<dbReference type="AlphaFoldDB" id="A0A443I688"/>
<reference evidence="5 6" key="1">
    <citation type="journal article" date="2018" name="Front. Microbiol.">
        <title>Genomic and genetic insights into a cosmopolitan fungus, Paecilomyces variotii (Eurotiales).</title>
        <authorList>
            <person name="Urquhart A.S."/>
            <person name="Mondo S.J."/>
            <person name="Makela M.R."/>
            <person name="Hane J.K."/>
            <person name="Wiebenga A."/>
            <person name="He G."/>
            <person name="Mihaltcheva S."/>
            <person name="Pangilinan J."/>
            <person name="Lipzen A."/>
            <person name="Barry K."/>
            <person name="de Vries R.P."/>
            <person name="Grigoriev I.V."/>
            <person name="Idnurm A."/>
        </authorList>
    </citation>
    <scope>NUCLEOTIDE SEQUENCE [LARGE SCALE GENOMIC DNA]</scope>
    <source>
        <strain evidence="5 6">CBS 101075</strain>
    </source>
</reference>
<feature type="transmembrane region" description="Helical" evidence="4">
    <location>
        <begin position="102"/>
        <end position="126"/>
    </location>
</feature>
<organism evidence="5 6">
    <name type="scientific">Byssochlamys spectabilis</name>
    <name type="common">Paecilomyces variotii</name>
    <dbReference type="NCBI Taxonomy" id="264951"/>
    <lineage>
        <taxon>Eukaryota</taxon>
        <taxon>Fungi</taxon>
        <taxon>Dikarya</taxon>
        <taxon>Ascomycota</taxon>
        <taxon>Pezizomycotina</taxon>
        <taxon>Eurotiomycetes</taxon>
        <taxon>Eurotiomycetidae</taxon>
        <taxon>Eurotiales</taxon>
        <taxon>Thermoascaceae</taxon>
        <taxon>Paecilomyces</taxon>
    </lineage>
</organism>
<evidence type="ECO:0000313" key="5">
    <source>
        <dbReference type="EMBL" id="RWQ99584.1"/>
    </source>
</evidence>
<keyword evidence="4" id="KW-0472">Membrane</keyword>
<evidence type="ECO:0000256" key="1">
    <source>
        <dbReference type="ARBA" id="ARBA00008858"/>
    </source>
</evidence>
<dbReference type="PANTHER" id="PTHR31571">
    <property type="entry name" value="ALTERED INHERITANCE OF MITOCHONDRIA PROTEIN 6"/>
    <property type="match status" value="1"/>
</dbReference>
<name>A0A443I688_BYSSP</name>
<sequence length="453" mass="51607">MSPSSSLRPYGASNESSPSAFHAIPLHTIREEAASDADIDSDESAESAGFLTAPRDVYRQKRPRRVFTTYRSLPFWQCGHASCHARPSSGRALLCKLLRRPFLLLILFLGVLKFCSLAWDALVYLFPDNLDSQLGAWHIPGGRYSIFSHWSTHGVIPVGCHSHNDYWREIPLRSAVDAGCIGVEADIWLSDNDLLVGHTRFTLHHDHTLRSLYLDPLLDILDKHNTPSSRLQPRRGNGSDLAGVFANDPSQTLVLLLDFKTDGDVLWQHVVDQLDSLRQAGYLTHFNGTAVVQRPITVVATGYAPFHLIVANTTYRDIFLDAPLDKLRFRDPSPFDQPAEQQETDREEEEGEYISEDYSLSNSYYASVDFRKAIGPLFHNRFSQAQLELLRDQVRAAHTRGLKVRYWGTPTWPRGLRNHIWHILVREGVDLINVDDLREATMQDWRKHRSWFS</sequence>
<evidence type="ECO:0000313" key="6">
    <source>
        <dbReference type="Proteomes" id="UP000283841"/>
    </source>
</evidence>
<comment type="similarity">
    <text evidence="1">Belongs to the AIM6 family.</text>
</comment>
<dbReference type="SUPFAM" id="SSF51695">
    <property type="entry name" value="PLC-like phosphodiesterases"/>
    <property type="match status" value="1"/>
</dbReference>
<keyword evidence="6" id="KW-1185">Reference proteome</keyword>
<dbReference type="RefSeq" id="XP_028489229.1">
    <property type="nucleotide sequence ID" value="XM_028629508.1"/>
</dbReference>
<dbReference type="PANTHER" id="PTHR31571:SF1">
    <property type="entry name" value="ALTERED INHERITANCE OF MITOCHONDRIA PROTEIN 6"/>
    <property type="match status" value="1"/>
</dbReference>
<dbReference type="Proteomes" id="UP000283841">
    <property type="component" value="Unassembled WGS sequence"/>
</dbReference>
<evidence type="ECO:0000256" key="2">
    <source>
        <dbReference type="ARBA" id="ARBA00014286"/>
    </source>
</evidence>
<dbReference type="EMBL" id="RCNU01000001">
    <property type="protein sequence ID" value="RWQ99584.1"/>
    <property type="molecule type" value="Genomic_DNA"/>
</dbReference>
<gene>
    <name evidence="5" type="ORF">C8Q69DRAFT_451705</name>
</gene>
<dbReference type="VEuPathDB" id="FungiDB:C8Q69DRAFT_451705"/>
<feature type="region of interest" description="Disordered" evidence="3">
    <location>
        <begin position="330"/>
        <end position="352"/>
    </location>
</feature>
<dbReference type="GeneID" id="39598785"/>
<evidence type="ECO:0000256" key="3">
    <source>
        <dbReference type="SAM" id="MobiDB-lite"/>
    </source>
</evidence>
<proteinExistence type="inferred from homology"/>
<evidence type="ECO:0000256" key="4">
    <source>
        <dbReference type="SAM" id="Phobius"/>
    </source>
</evidence>
<comment type="caution">
    <text evidence="5">The sequence shown here is derived from an EMBL/GenBank/DDBJ whole genome shotgun (WGS) entry which is preliminary data.</text>
</comment>
<dbReference type="STRING" id="264951.A0A443I688"/>
<accession>A0A443I688</accession>
<dbReference type="GO" id="GO:0008081">
    <property type="term" value="F:phosphoric diester hydrolase activity"/>
    <property type="evidence" value="ECO:0007669"/>
    <property type="project" value="InterPro"/>
</dbReference>
<keyword evidence="4" id="KW-0812">Transmembrane</keyword>
<dbReference type="GO" id="GO:0006629">
    <property type="term" value="P:lipid metabolic process"/>
    <property type="evidence" value="ECO:0007669"/>
    <property type="project" value="InterPro"/>
</dbReference>
<keyword evidence="4" id="KW-1133">Transmembrane helix</keyword>
<dbReference type="InterPro" id="IPR017946">
    <property type="entry name" value="PLC-like_Pdiesterase_TIM-brl"/>
</dbReference>
<protein>
    <recommendedName>
        <fullName evidence="2">Altered inheritance of mitochondria protein 6</fullName>
    </recommendedName>
</protein>
<dbReference type="InterPro" id="IPR051236">
    <property type="entry name" value="HAT_RTT109-like"/>
</dbReference>